<dbReference type="Proteomes" id="UP000663874">
    <property type="component" value="Unassembled WGS sequence"/>
</dbReference>
<dbReference type="Proteomes" id="UP000663889">
    <property type="component" value="Unassembled WGS sequence"/>
</dbReference>
<reference evidence="2" key="1">
    <citation type="submission" date="2021-02" db="EMBL/GenBank/DDBJ databases">
        <authorList>
            <person name="Nowell W R."/>
        </authorList>
    </citation>
    <scope>NUCLEOTIDE SEQUENCE</scope>
</reference>
<dbReference type="EMBL" id="CAJNOU010000659">
    <property type="protein sequence ID" value="CAF1058867.1"/>
    <property type="molecule type" value="Genomic_DNA"/>
</dbReference>
<dbReference type="AlphaFoldDB" id="A0A819IYY0"/>
<evidence type="ECO:0000313" key="2">
    <source>
        <dbReference type="EMBL" id="CAF3921645.1"/>
    </source>
</evidence>
<evidence type="ECO:0000313" key="1">
    <source>
        <dbReference type="EMBL" id="CAF1058867.1"/>
    </source>
</evidence>
<evidence type="ECO:0008006" key="4">
    <source>
        <dbReference type="Google" id="ProtNLM"/>
    </source>
</evidence>
<gene>
    <name evidence="2" type="ORF">FNK824_LOCUS21651</name>
    <name evidence="1" type="ORF">SEV965_LOCUS13742</name>
</gene>
<comment type="caution">
    <text evidence="2">The sequence shown here is derived from an EMBL/GenBank/DDBJ whole genome shotgun (WGS) entry which is preliminary data.</text>
</comment>
<evidence type="ECO:0000313" key="3">
    <source>
        <dbReference type="Proteomes" id="UP000663874"/>
    </source>
</evidence>
<dbReference type="EMBL" id="CAJOBE010004215">
    <property type="protein sequence ID" value="CAF3921645.1"/>
    <property type="molecule type" value="Genomic_DNA"/>
</dbReference>
<protein>
    <recommendedName>
        <fullName evidence="4">F-box domain-containing protein</fullName>
    </recommendedName>
</protein>
<proteinExistence type="predicted"/>
<name>A0A819IYY0_9BILA</name>
<organism evidence="2 3">
    <name type="scientific">Rotaria sordida</name>
    <dbReference type="NCBI Taxonomy" id="392033"/>
    <lineage>
        <taxon>Eukaryota</taxon>
        <taxon>Metazoa</taxon>
        <taxon>Spiralia</taxon>
        <taxon>Gnathifera</taxon>
        <taxon>Rotifera</taxon>
        <taxon>Eurotatoria</taxon>
        <taxon>Bdelloidea</taxon>
        <taxon>Philodinida</taxon>
        <taxon>Philodinidae</taxon>
        <taxon>Rotaria</taxon>
    </lineage>
</organism>
<accession>A0A819IYY0</accession>
<sequence length="577" mass="69370">MNFESLANELILDLFEYLSFCDLIHGFNSLNCRIDNILFDYFHIHGVDLRSISKREFNIICRHLSSISNKINSLSLSENDDTPGEIYQFYYNGFTLRQFVYLQRLSLYNIYSEDIIKRIILDLPYLNNINYLKFDECCFTYDEKNLLELINIIWNLPKLTYCKIKMQINPQMYFPIPEFISLTIEHLSLSNIEPRFNQMNYLFEKTPSLRYVSIDFHLNISHQYKLSSMTSITTLNLSFFSIEYKILSNLFVSTPNLYRLKIDLPDMFIHGIKWQKIIENNLSKLKIFQFRMIDEIDNDYDKEEQINQILNSFRSQFWINNHQWFVQCDSNRDSNYILVYNLPYSFNNYYFQYPIQSKSTYPFNDYKYSYNYVHRLTYKSNLSQYTIQSNIKFIKIRDLCIYIPTDDYLSTIIPTFQRLKLIEILSNGNENQYYLIQFERLIDQIPHLTLIRIHNCSLTILETLSIRNKFHSLSQIDLMSYNKWYNNDECLILSRSLLYIKCKLLLIDVTNRTCIFQLVNTINNIQSINVRSKDDQFNNKSTLNNDELVCWLRQCLPSSCFINRNYYPISSIRLWIR</sequence>
<dbReference type="SUPFAM" id="SSF52047">
    <property type="entry name" value="RNI-like"/>
    <property type="match status" value="1"/>
</dbReference>